<dbReference type="Pfam" id="PF07282">
    <property type="entry name" value="Cas12f1-like_TNB"/>
    <property type="match status" value="1"/>
</dbReference>
<keyword evidence="3" id="KW-0238">DNA-binding</keyword>
<feature type="domain" description="Cas12f1-like TNB" evidence="6">
    <location>
        <begin position="226"/>
        <end position="292"/>
    </location>
</feature>
<keyword evidence="4" id="KW-0233">DNA recombination</keyword>
<evidence type="ECO:0000313" key="7">
    <source>
        <dbReference type="EMBL" id="KYO67340.1"/>
    </source>
</evidence>
<dbReference type="STRING" id="520767.ATZ99_06260"/>
<dbReference type="Pfam" id="PF01385">
    <property type="entry name" value="OrfB_IS605"/>
    <property type="match status" value="1"/>
</dbReference>
<dbReference type="NCBIfam" id="TIGR01766">
    <property type="entry name" value="IS200/IS605 family accessory protein TnpB-like domain"/>
    <property type="match status" value="1"/>
</dbReference>
<organism evidence="7 8">
    <name type="scientific">Thermovenabulum gondwanense</name>
    <dbReference type="NCBI Taxonomy" id="520767"/>
    <lineage>
        <taxon>Bacteria</taxon>
        <taxon>Bacillati</taxon>
        <taxon>Bacillota</taxon>
        <taxon>Clostridia</taxon>
        <taxon>Thermosediminibacterales</taxon>
        <taxon>Thermosediminibacteraceae</taxon>
        <taxon>Thermovenabulum</taxon>
    </lineage>
</organism>
<dbReference type="GO" id="GO:0003677">
    <property type="term" value="F:DNA binding"/>
    <property type="evidence" value="ECO:0007669"/>
    <property type="project" value="UniProtKB-KW"/>
</dbReference>
<dbReference type="RefSeq" id="WP_222927061.1">
    <property type="nucleotide sequence ID" value="NZ_LOHZ01000022.1"/>
</dbReference>
<evidence type="ECO:0000259" key="5">
    <source>
        <dbReference type="Pfam" id="PF01385"/>
    </source>
</evidence>
<feature type="domain" description="Probable transposase IS891/IS1136/IS1341" evidence="5">
    <location>
        <begin position="107"/>
        <end position="209"/>
    </location>
</feature>
<accession>A0A161PYQ7</accession>
<evidence type="ECO:0000256" key="4">
    <source>
        <dbReference type="ARBA" id="ARBA00023172"/>
    </source>
</evidence>
<proteinExistence type="inferred from homology"/>
<evidence type="ECO:0008006" key="9">
    <source>
        <dbReference type="Google" id="ProtNLM"/>
    </source>
</evidence>
<evidence type="ECO:0000259" key="6">
    <source>
        <dbReference type="Pfam" id="PF07282"/>
    </source>
</evidence>
<comment type="caution">
    <text evidence="7">The sequence shown here is derived from an EMBL/GenBank/DDBJ whole genome shotgun (WGS) entry which is preliminary data.</text>
</comment>
<evidence type="ECO:0000313" key="8">
    <source>
        <dbReference type="Proteomes" id="UP000075737"/>
    </source>
</evidence>
<reference evidence="7 8" key="1">
    <citation type="submission" date="2015-12" db="EMBL/GenBank/DDBJ databases">
        <title>Draft genome of Thermovenabulum gondwanense isolated from a red thermophilic microbial mat colonisisng an outflow channel of a bore well.</title>
        <authorList>
            <person name="Patel B.K."/>
        </authorList>
    </citation>
    <scope>NUCLEOTIDE SEQUENCE [LARGE SCALE GENOMIC DNA]</scope>
    <source>
        <strain evidence="7 8">R270</strain>
    </source>
</reference>
<evidence type="ECO:0000256" key="2">
    <source>
        <dbReference type="ARBA" id="ARBA00022578"/>
    </source>
</evidence>
<evidence type="ECO:0000256" key="1">
    <source>
        <dbReference type="ARBA" id="ARBA00008761"/>
    </source>
</evidence>
<dbReference type="PATRIC" id="fig|520767.4.peg.713"/>
<dbReference type="NCBIfam" id="NF040570">
    <property type="entry name" value="guided_TnpB"/>
    <property type="match status" value="1"/>
</dbReference>
<name>A0A161PYQ7_9FIRM</name>
<keyword evidence="8" id="KW-1185">Reference proteome</keyword>
<dbReference type="GO" id="GO:0032196">
    <property type="term" value="P:transposition"/>
    <property type="evidence" value="ECO:0007669"/>
    <property type="project" value="UniProtKB-KW"/>
</dbReference>
<dbReference type="AlphaFoldDB" id="A0A161PYQ7"/>
<protein>
    <recommendedName>
        <fullName evidence="9">Transposase</fullName>
    </recommendedName>
</protein>
<comment type="similarity">
    <text evidence="1">In the C-terminal section; belongs to the transposase 35 family.</text>
</comment>
<dbReference type="InterPro" id="IPR001959">
    <property type="entry name" value="Transposase"/>
</dbReference>
<keyword evidence="2" id="KW-0815">Transposition</keyword>
<dbReference type="EMBL" id="LOHZ01000022">
    <property type="protein sequence ID" value="KYO67340.1"/>
    <property type="molecule type" value="Genomic_DNA"/>
</dbReference>
<dbReference type="Proteomes" id="UP000075737">
    <property type="component" value="Unassembled WGS sequence"/>
</dbReference>
<sequence>MSVQLTRDEVREAFKSFFSLKKVGVTKHNAPGFRSKNQLSPIKYVQSGYIIEGNKVTISLGRKRGDGVKNVSFSISYRKDINFERVRQLTITYDKKCGQLEARLVVEVCEKANDGIKKVAIDVGETVLMACIFDDGKVFLYSGRLIKSVRRYWQKVRKNLKTNSQRWKQISHRENRQVEQLLHIATTHFIEQCLENKVGEIAVGNLNGIRKNINFNDSMRLHAWPYRKLIEMLKYKGALAGIMVRDDINESRTSITCHACGKVLASNRVYRGLYKCSCGWKVHADINGALNIFEKAYKVSPLKGSSGFVAKPAAVSFYLGWNGVAEPIHK</sequence>
<dbReference type="InterPro" id="IPR010095">
    <property type="entry name" value="Cas12f1-like_TNB"/>
</dbReference>
<evidence type="ECO:0000256" key="3">
    <source>
        <dbReference type="ARBA" id="ARBA00023125"/>
    </source>
</evidence>
<dbReference type="GO" id="GO:0006310">
    <property type="term" value="P:DNA recombination"/>
    <property type="evidence" value="ECO:0007669"/>
    <property type="project" value="UniProtKB-KW"/>
</dbReference>
<gene>
    <name evidence="7" type="ORF">ATZ99_06260</name>
</gene>